<name>A0A261SPN3_9BORD</name>
<accession>A0A261SPN3</accession>
<dbReference type="OrthoDB" id="9016990at2"/>
<gene>
    <name evidence="1" type="ORF">CEG14_05710</name>
</gene>
<dbReference type="EMBL" id="NEVL01000002">
    <property type="protein sequence ID" value="OZI39031.1"/>
    <property type="molecule type" value="Genomic_DNA"/>
</dbReference>
<sequence length="125" mass="13409">MNLHGIAGPIIAAVNPMIDGTLRASDGYEPGVGRKQVPKYKPDAAARLQVQPLSGKDLAHLEAQNIQGVQRSVYMHGDTQGVVRPLAKGGDLLVFGGHVWLVTVVFETWPDWCKVGVTLQMDAAP</sequence>
<dbReference type="Proteomes" id="UP000217005">
    <property type="component" value="Unassembled WGS sequence"/>
</dbReference>
<proteinExistence type="predicted"/>
<evidence type="ECO:0000313" key="2">
    <source>
        <dbReference type="Proteomes" id="UP000217005"/>
    </source>
</evidence>
<evidence type="ECO:0000313" key="1">
    <source>
        <dbReference type="EMBL" id="OZI39031.1"/>
    </source>
</evidence>
<evidence type="ECO:0008006" key="3">
    <source>
        <dbReference type="Google" id="ProtNLM"/>
    </source>
</evidence>
<organism evidence="1 2">
    <name type="scientific">Bordetella genomosp. 1</name>
    <dbReference type="NCBI Taxonomy" id="1395607"/>
    <lineage>
        <taxon>Bacteria</taxon>
        <taxon>Pseudomonadati</taxon>
        <taxon>Pseudomonadota</taxon>
        <taxon>Betaproteobacteria</taxon>
        <taxon>Burkholderiales</taxon>
        <taxon>Alcaligenaceae</taxon>
        <taxon>Bordetella</taxon>
    </lineage>
</organism>
<dbReference type="AlphaFoldDB" id="A0A261SPN3"/>
<comment type="caution">
    <text evidence="1">The sequence shown here is derived from an EMBL/GenBank/DDBJ whole genome shotgun (WGS) entry which is preliminary data.</text>
</comment>
<protein>
    <recommendedName>
        <fullName evidence="3">Phage protein</fullName>
    </recommendedName>
</protein>
<reference evidence="1 2" key="1">
    <citation type="submission" date="2017-05" db="EMBL/GenBank/DDBJ databases">
        <title>Complete and WGS of Bordetella genogroups.</title>
        <authorList>
            <person name="Spilker T."/>
            <person name="LiPuma J."/>
        </authorList>
    </citation>
    <scope>NUCLEOTIDE SEQUENCE [LARGE SCALE GENOMIC DNA]</scope>
    <source>
        <strain evidence="1 2">AU17610</strain>
    </source>
</reference>
<dbReference type="RefSeq" id="WP_094825405.1">
    <property type="nucleotide sequence ID" value="NZ_NEVL01000002.1"/>
</dbReference>